<feature type="domain" description="PLD phosphodiesterase" evidence="1">
    <location>
        <begin position="186"/>
        <end position="213"/>
    </location>
</feature>
<gene>
    <name evidence="2" type="ORF">MOMA_05881</name>
</gene>
<dbReference type="PROSITE" id="PS50035">
    <property type="entry name" value="PLD"/>
    <property type="match status" value="2"/>
</dbReference>
<dbReference type="Proteomes" id="UP000023795">
    <property type="component" value="Unassembled WGS sequence"/>
</dbReference>
<organism evidence="2 3">
    <name type="scientific">Moraxella macacae 0408225</name>
    <dbReference type="NCBI Taxonomy" id="1230338"/>
    <lineage>
        <taxon>Bacteria</taxon>
        <taxon>Pseudomonadati</taxon>
        <taxon>Pseudomonadota</taxon>
        <taxon>Gammaproteobacteria</taxon>
        <taxon>Moraxellales</taxon>
        <taxon>Moraxellaceae</taxon>
        <taxon>Moraxella</taxon>
    </lineage>
</organism>
<dbReference type="CDD" id="cd09111">
    <property type="entry name" value="PLDc_ymdC_like_1"/>
    <property type="match status" value="1"/>
</dbReference>
<dbReference type="PROSITE" id="PS51257">
    <property type="entry name" value="PROKAR_LIPOPROTEIN"/>
    <property type="match status" value="1"/>
</dbReference>
<dbReference type="CDD" id="cd09113">
    <property type="entry name" value="PLDc_ymdC_like_2"/>
    <property type="match status" value="1"/>
</dbReference>
<proteinExistence type="predicted"/>
<name>L2F5N4_9GAMM</name>
<evidence type="ECO:0000259" key="1">
    <source>
        <dbReference type="PROSITE" id="PS50035"/>
    </source>
</evidence>
<comment type="caution">
    <text evidence="2">The sequence shown here is derived from an EMBL/GenBank/DDBJ whole genome shotgun (WGS) entry which is preliminary data.</text>
</comment>
<dbReference type="InterPro" id="IPR025202">
    <property type="entry name" value="PLD-like_dom"/>
</dbReference>
<dbReference type="eggNOG" id="COG1502">
    <property type="taxonomic scope" value="Bacteria"/>
</dbReference>
<dbReference type="PATRIC" id="fig|1230338.3.peg.1251"/>
<dbReference type="GO" id="GO:0032049">
    <property type="term" value="P:cardiolipin biosynthetic process"/>
    <property type="evidence" value="ECO:0007669"/>
    <property type="project" value="UniProtKB-ARBA"/>
</dbReference>
<dbReference type="Pfam" id="PF13091">
    <property type="entry name" value="PLDc_2"/>
    <property type="match status" value="2"/>
</dbReference>
<reference evidence="2 3" key="1">
    <citation type="journal article" date="2013" name="Genome Announc.">
        <title>Genome Sequence of Moraxella macacae 0408225, a Novel Bacterial Species Isolated from a Cynomolgus Macaque with Epistaxis.</title>
        <authorList>
            <person name="Ladner J.T."/>
            <person name="Whitehouse C.A."/>
            <person name="Koroleva G.I."/>
            <person name="Palacios G.F."/>
        </authorList>
    </citation>
    <scope>NUCLEOTIDE SEQUENCE [LARGE SCALE GENOMIC DNA]</scope>
    <source>
        <strain evidence="2 3">0408225</strain>
    </source>
</reference>
<dbReference type="SMART" id="SM00155">
    <property type="entry name" value="PLDc"/>
    <property type="match status" value="2"/>
</dbReference>
<feature type="domain" description="PLD phosphodiesterase" evidence="1">
    <location>
        <begin position="462"/>
        <end position="489"/>
    </location>
</feature>
<dbReference type="AlphaFoldDB" id="L2F5N4"/>
<dbReference type="InterPro" id="IPR001736">
    <property type="entry name" value="PLipase_D/transphosphatidylase"/>
</dbReference>
<accession>L2F5N4</accession>
<dbReference type="EMBL" id="ANIN01000002">
    <property type="protein sequence ID" value="ELA08066.1"/>
    <property type="molecule type" value="Genomic_DNA"/>
</dbReference>
<dbReference type="PANTHER" id="PTHR21248">
    <property type="entry name" value="CARDIOLIPIN SYNTHASE"/>
    <property type="match status" value="1"/>
</dbReference>
<evidence type="ECO:0000313" key="3">
    <source>
        <dbReference type="Proteomes" id="UP000023795"/>
    </source>
</evidence>
<dbReference type="GO" id="GO:0030572">
    <property type="term" value="F:phosphatidyltransferase activity"/>
    <property type="evidence" value="ECO:0007669"/>
    <property type="project" value="UniProtKB-ARBA"/>
</dbReference>
<dbReference type="Gene3D" id="3.30.870.10">
    <property type="entry name" value="Endonuclease Chain A"/>
    <property type="match status" value="2"/>
</dbReference>
<dbReference type="STRING" id="1230338.MOMA_05881"/>
<keyword evidence="3" id="KW-1185">Reference proteome</keyword>
<dbReference type="SUPFAM" id="SSF56024">
    <property type="entry name" value="Phospholipase D/nuclease"/>
    <property type="match status" value="2"/>
</dbReference>
<protein>
    <submittedName>
        <fullName evidence="2">Phospholipase D/transphosphatidylase</fullName>
    </submittedName>
</protein>
<dbReference type="PANTHER" id="PTHR21248:SF12">
    <property type="entry name" value="CARDIOLIPIN SYNTHASE C"/>
    <property type="match status" value="1"/>
</dbReference>
<sequence>MNKLSPMMQPRLFLPILFTFFLPILVLLPVLSACQPLPKQPHLSVSTALTLTPTKNKQPNNQHLLTKISNTKPNHSELSGYYPIITSRDALASRSLLTNYAKHSIDIQYYIWNNDEAGQLMLKQLYDVANRGVKVRLLLDDLNTDGKLDQLLLAFSGHPNIAVRLINPKIIRAVRPINFVLGMPRYHRRMHNKSMTFDKQLSIIGGRNIGNEYLRSDTNNEFSDLDVLLAGKVVDSISESFERYWQSEMAYDIETLVYPYKMMNTTNPNAKNPSPKQRFLASLDKIYQPKLANPWLTSAKFYQLPNCQQNCSPNNELTKHTVKTAVSIDKLLITGKLPLRWKKIDFFADNVTKLTKKDDESSRLVTQLRNTIGTPKKKFTVISSYFVPTNQGVAELNQLVNDGVKVTVLTNSFDSTDVPIVHTGYSKARLLMLRAGVRLYELKSSADADLRIKKPSLRRNEISTSLHTKAFAVDDRLAFIGSYNVDPRSAHINTELGVVIYDSALAKALHAIFDDELLNVAYRLGFGADDQLVWQTLDEDTLALQKVVITKNNEPRLSLANNLWISVFSLLPIQWLL</sequence>
<evidence type="ECO:0000313" key="2">
    <source>
        <dbReference type="EMBL" id="ELA08066.1"/>
    </source>
</evidence>
<dbReference type="RefSeq" id="WP_009501578.1">
    <property type="nucleotide sequence ID" value="NZ_ANIN01000002.1"/>
</dbReference>